<dbReference type="SMART" id="SM00387">
    <property type="entry name" value="HATPase_c"/>
    <property type="match status" value="1"/>
</dbReference>
<dbReference type="PANTHER" id="PTHR43547">
    <property type="entry name" value="TWO-COMPONENT HISTIDINE KINASE"/>
    <property type="match status" value="1"/>
</dbReference>
<reference evidence="7 8" key="1">
    <citation type="submission" date="2021-04" db="EMBL/GenBank/DDBJ databases">
        <authorList>
            <person name="Ivanova A."/>
        </authorList>
    </citation>
    <scope>NUCLEOTIDE SEQUENCE [LARGE SCALE GENOMIC DNA]</scope>
    <source>
        <strain evidence="7 8">G18</strain>
    </source>
</reference>
<dbReference type="SUPFAM" id="SSF52172">
    <property type="entry name" value="CheY-like"/>
    <property type="match status" value="2"/>
</dbReference>
<dbReference type="SMART" id="SM00388">
    <property type="entry name" value="HisKA"/>
    <property type="match status" value="1"/>
</dbReference>
<dbReference type="CDD" id="cd17580">
    <property type="entry name" value="REC_2_DhkD-like"/>
    <property type="match status" value="1"/>
</dbReference>
<dbReference type="InterPro" id="IPR003661">
    <property type="entry name" value="HisK_dim/P_dom"/>
</dbReference>
<dbReference type="Pfam" id="PF00512">
    <property type="entry name" value="HisKA"/>
    <property type="match status" value="1"/>
</dbReference>
<dbReference type="Proteomes" id="UP000676565">
    <property type="component" value="Unassembled WGS sequence"/>
</dbReference>
<dbReference type="InterPro" id="IPR005467">
    <property type="entry name" value="His_kinase_dom"/>
</dbReference>
<protein>
    <recommendedName>
        <fullName evidence="2">histidine kinase</fullName>
        <ecNumber evidence="2">2.7.13.3</ecNumber>
    </recommendedName>
</protein>
<feature type="domain" description="Histidine kinase" evidence="5">
    <location>
        <begin position="177"/>
        <end position="394"/>
    </location>
</feature>
<feature type="domain" description="Response regulatory" evidence="6">
    <location>
        <begin position="10"/>
        <end position="127"/>
    </location>
</feature>
<comment type="caution">
    <text evidence="7">The sequence shown here is derived from an EMBL/GenBank/DDBJ whole genome shotgun (WGS) entry which is preliminary data.</text>
</comment>
<dbReference type="PANTHER" id="PTHR43547:SF2">
    <property type="entry name" value="HYBRID SIGNAL TRANSDUCTION HISTIDINE KINASE C"/>
    <property type="match status" value="1"/>
</dbReference>
<feature type="modified residue" description="4-aspartylphosphate" evidence="4">
    <location>
        <position position="464"/>
    </location>
</feature>
<feature type="domain" description="Response regulatory" evidence="6">
    <location>
        <begin position="415"/>
        <end position="531"/>
    </location>
</feature>
<dbReference type="PROSITE" id="PS50110">
    <property type="entry name" value="RESPONSE_REGULATORY"/>
    <property type="match status" value="2"/>
</dbReference>
<dbReference type="Pfam" id="PF00072">
    <property type="entry name" value="Response_reg"/>
    <property type="match status" value="2"/>
</dbReference>
<evidence type="ECO:0000256" key="4">
    <source>
        <dbReference type="PROSITE-ProRule" id="PRU00169"/>
    </source>
</evidence>
<dbReference type="SMART" id="SM00448">
    <property type="entry name" value="REC"/>
    <property type="match status" value="2"/>
</dbReference>
<evidence type="ECO:0000256" key="3">
    <source>
        <dbReference type="ARBA" id="ARBA00022553"/>
    </source>
</evidence>
<evidence type="ECO:0000313" key="8">
    <source>
        <dbReference type="Proteomes" id="UP000676565"/>
    </source>
</evidence>
<dbReference type="RefSeq" id="WP_210653613.1">
    <property type="nucleotide sequence ID" value="NZ_JAGKQQ010000001.1"/>
</dbReference>
<dbReference type="InterPro" id="IPR003594">
    <property type="entry name" value="HATPase_dom"/>
</dbReference>
<evidence type="ECO:0000256" key="2">
    <source>
        <dbReference type="ARBA" id="ARBA00012438"/>
    </source>
</evidence>
<evidence type="ECO:0000259" key="5">
    <source>
        <dbReference type="PROSITE" id="PS50109"/>
    </source>
</evidence>
<keyword evidence="8" id="KW-1185">Reference proteome</keyword>
<dbReference type="InterPro" id="IPR036097">
    <property type="entry name" value="HisK_dim/P_sf"/>
</dbReference>
<dbReference type="InterPro" id="IPR036890">
    <property type="entry name" value="HATPase_C_sf"/>
</dbReference>
<keyword evidence="3 4" id="KW-0597">Phosphoprotein</keyword>
<evidence type="ECO:0000256" key="1">
    <source>
        <dbReference type="ARBA" id="ARBA00000085"/>
    </source>
</evidence>
<accession>A0ABS5BP84</accession>
<organism evidence="7 8">
    <name type="scientific">Gemmata palustris</name>
    <dbReference type="NCBI Taxonomy" id="2822762"/>
    <lineage>
        <taxon>Bacteria</taxon>
        <taxon>Pseudomonadati</taxon>
        <taxon>Planctomycetota</taxon>
        <taxon>Planctomycetia</taxon>
        <taxon>Gemmatales</taxon>
        <taxon>Gemmataceae</taxon>
        <taxon>Gemmata</taxon>
    </lineage>
</organism>
<dbReference type="SUPFAM" id="SSF47384">
    <property type="entry name" value="Homodimeric domain of signal transducing histidine kinase"/>
    <property type="match status" value="1"/>
</dbReference>
<dbReference type="Gene3D" id="1.10.287.130">
    <property type="match status" value="1"/>
</dbReference>
<sequence length="535" mass="58692">MTRPAPTPVHFLLVDDLEENLIALEALLRRDGLVLLKARSGPEALELLLAHEVALALLDVQMPEMDGFELAELMRGTERTRRVPIIFLTAGNPDQSRRFRGYEAGAVDFLNKPIEPHTLRSKADVFFELWRERQEVARQRDELKIATAENARLLEETRRTADALREADRRKDEFLATLAHELRNPLAPIRNGLQILSLAQSADTSARARAMMERQLGHMVRLVDDLLDISRVTSGKVQLRPELIEVRTAVEMALEASRPAIEAGKHSLTVRVPDERLWLRADPTRIAQVIGNLLTNAAKYTHDGGKIDVSVEREGGFVAVRVKDTGLGIPAEMLPRVFDLFTQVGKHLDRAQGGLGIGLSLVKRLVEMHGGEVTVESPGADRGSTFAVRLPLAPDAPVVPASNSSVRAARGQSRRVLVVDDNADAADSLSELLALSGHKTETAQSGPEALRAAARFRPELVFLDIGLPGMDGYEVARTLRAAPGSRATVLVALTGWGTEEDRKRSAEAGFDFHLTKPVETEQLEGLLAKLARNPA</sequence>
<name>A0ABS5BP84_9BACT</name>
<dbReference type="SUPFAM" id="SSF55874">
    <property type="entry name" value="ATPase domain of HSP90 chaperone/DNA topoisomerase II/histidine kinase"/>
    <property type="match status" value="1"/>
</dbReference>
<gene>
    <name evidence="7" type="ORF">J8F10_09615</name>
</gene>
<proteinExistence type="predicted"/>
<feature type="modified residue" description="4-aspartylphosphate" evidence="4">
    <location>
        <position position="59"/>
    </location>
</feature>
<dbReference type="PROSITE" id="PS50109">
    <property type="entry name" value="HIS_KIN"/>
    <property type="match status" value="1"/>
</dbReference>
<dbReference type="InterPro" id="IPR011006">
    <property type="entry name" value="CheY-like_superfamily"/>
</dbReference>
<dbReference type="Gene3D" id="3.40.50.2300">
    <property type="match status" value="2"/>
</dbReference>
<dbReference type="InterPro" id="IPR001789">
    <property type="entry name" value="Sig_transdc_resp-reg_receiver"/>
</dbReference>
<dbReference type="CDD" id="cd00082">
    <property type="entry name" value="HisKA"/>
    <property type="match status" value="1"/>
</dbReference>
<comment type="catalytic activity">
    <reaction evidence="1">
        <text>ATP + protein L-histidine = ADP + protein N-phospho-L-histidine.</text>
        <dbReference type="EC" id="2.7.13.3"/>
    </reaction>
</comment>
<dbReference type="PRINTS" id="PR00344">
    <property type="entry name" value="BCTRLSENSOR"/>
</dbReference>
<dbReference type="Pfam" id="PF02518">
    <property type="entry name" value="HATPase_c"/>
    <property type="match status" value="1"/>
</dbReference>
<evidence type="ECO:0000259" key="6">
    <source>
        <dbReference type="PROSITE" id="PS50110"/>
    </source>
</evidence>
<dbReference type="Gene3D" id="3.30.565.10">
    <property type="entry name" value="Histidine kinase-like ATPase, C-terminal domain"/>
    <property type="match status" value="1"/>
</dbReference>
<dbReference type="EMBL" id="JAGKQQ010000001">
    <property type="protein sequence ID" value="MBP3955537.1"/>
    <property type="molecule type" value="Genomic_DNA"/>
</dbReference>
<dbReference type="EC" id="2.7.13.3" evidence="2"/>
<dbReference type="InterPro" id="IPR004358">
    <property type="entry name" value="Sig_transdc_His_kin-like_C"/>
</dbReference>
<evidence type="ECO:0000313" key="7">
    <source>
        <dbReference type="EMBL" id="MBP3955537.1"/>
    </source>
</evidence>